<reference evidence="1" key="1">
    <citation type="submission" date="2014-09" db="EMBL/GenBank/DDBJ databases">
        <authorList>
            <person name="Magalhaes I.L.F."/>
            <person name="Oliveira U."/>
            <person name="Santos F.R."/>
            <person name="Vidigal T.H.D.A."/>
            <person name="Brescovit A.D."/>
            <person name="Santos A.J."/>
        </authorList>
    </citation>
    <scope>NUCLEOTIDE SEQUENCE</scope>
    <source>
        <tissue evidence="1">Shoot tissue taken approximately 20 cm above the soil surface</tissue>
    </source>
</reference>
<name>A0A0A8ZZ68_ARUDO</name>
<sequence length="68" mass="7648">MVEPFHKASTLLQLHDTLANATCPQSMSTVKLSMKQMQISSSELQYAPLATERQFYLGQIVFTSIIGW</sequence>
<dbReference type="AlphaFoldDB" id="A0A0A8ZZ68"/>
<evidence type="ECO:0000313" key="1">
    <source>
        <dbReference type="EMBL" id="JAD43028.1"/>
    </source>
</evidence>
<protein>
    <submittedName>
        <fullName evidence="1">Uncharacterized protein</fullName>
    </submittedName>
</protein>
<proteinExistence type="predicted"/>
<reference evidence="1" key="2">
    <citation type="journal article" date="2015" name="Data Brief">
        <title>Shoot transcriptome of the giant reed, Arundo donax.</title>
        <authorList>
            <person name="Barrero R.A."/>
            <person name="Guerrero F.D."/>
            <person name="Moolhuijzen P."/>
            <person name="Goolsby J.A."/>
            <person name="Tidwell J."/>
            <person name="Bellgard S.E."/>
            <person name="Bellgard M.I."/>
        </authorList>
    </citation>
    <scope>NUCLEOTIDE SEQUENCE</scope>
    <source>
        <tissue evidence="1">Shoot tissue taken approximately 20 cm above the soil surface</tissue>
    </source>
</reference>
<dbReference type="EMBL" id="GBRH01254867">
    <property type="protein sequence ID" value="JAD43028.1"/>
    <property type="molecule type" value="Transcribed_RNA"/>
</dbReference>
<accession>A0A0A8ZZ68</accession>
<organism evidence="1">
    <name type="scientific">Arundo donax</name>
    <name type="common">Giant reed</name>
    <name type="synonym">Donax arundinaceus</name>
    <dbReference type="NCBI Taxonomy" id="35708"/>
    <lineage>
        <taxon>Eukaryota</taxon>
        <taxon>Viridiplantae</taxon>
        <taxon>Streptophyta</taxon>
        <taxon>Embryophyta</taxon>
        <taxon>Tracheophyta</taxon>
        <taxon>Spermatophyta</taxon>
        <taxon>Magnoliopsida</taxon>
        <taxon>Liliopsida</taxon>
        <taxon>Poales</taxon>
        <taxon>Poaceae</taxon>
        <taxon>PACMAD clade</taxon>
        <taxon>Arundinoideae</taxon>
        <taxon>Arundineae</taxon>
        <taxon>Arundo</taxon>
    </lineage>
</organism>